<dbReference type="SUPFAM" id="SSF53335">
    <property type="entry name" value="S-adenosyl-L-methionine-dependent methyltransferases"/>
    <property type="match status" value="1"/>
</dbReference>
<evidence type="ECO:0000259" key="2">
    <source>
        <dbReference type="Pfam" id="PF02384"/>
    </source>
</evidence>
<reference evidence="3 4" key="1">
    <citation type="journal article" date="2017" name="BMC Genomics">
        <title>Genome sequencing of 39 Akkermansia muciniphila isolates reveals its population structure, genomic and functional diverisity, and global distribution in mammalian gut microbiotas.</title>
        <authorList>
            <person name="Guo X."/>
            <person name="Li S."/>
            <person name="Zhang J."/>
            <person name="Wu F."/>
            <person name="Li X."/>
            <person name="Wu D."/>
            <person name="Zhang M."/>
            <person name="Ou Z."/>
            <person name="Jie Z."/>
            <person name="Yan Q."/>
            <person name="Li P."/>
            <person name="Yi J."/>
            <person name="Peng Y."/>
        </authorList>
    </citation>
    <scope>NUCLEOTIDE SEQUENCE [LARGE SCALE GENOMIC DNA]</scope>
    <source>
        <strain evidence="3 4">GP43</strain>
    </source>
</reference>
<dbReference type="Proteomes" id="UP000235914">
    <property type="component" value="Unassembled WGS sequence"/>
</dbReference>
<dbReference type="PRINTS" id="PR00507">
    <property type="entry name" value="N12N6MTFRASE"/>
</dbReference>
<comment type="caution">
    <text evidence="3">The sequence shown here is derived from an EMBL/GenBank/DDBJ whole genome shotgun (WGS) entry which is preliminary data.</text>
</comment>
<dbReference type="Pfam" id="PF02384">
    <property type="entry name" value="N6_Mtase"/>
    <property type="match status" value="1"/>
</dbReference>
<feature type="domain" description="DNA methylase adenine-specific" evidence="2">
    <location>
        <begin position="52"/>
        <end position="202"/>
    </location>
</feature>
<evidence type="ECO:0000313" key="3">
    <source>
        <dbReference type="EMBL" id="PNC56403.1"/>
    </source>
</evidence>
<comment type="similarity">
    <text evidence="1">Belongs to the N(4)/N(6)-methyltransferase family.</text>
</comment>
<evidence type="ECO:0000256" key="1">
    <source>
        <dbReference type="ARBA" id="ARBA00006594"/>
    </source>
</evidence>
<protein>
    <recommendedName>
        <fullName evidence="2">DNA methylase adenine-specific domain-containing protein</fullName>
    </recommendedName>
</protein>
<evidence type="ECO:0000313" key="4">
    <source>
        <dbReference type="Proteomes" id="UP000235914"/>
    </source>
</evidence>
<dbReference type="EMBL" id="PJKN01000003">
    <property type="protein sequence ID" value="PNC56403.1"/>
    <property type="molecule type" value="Genomic_DNA"/>
</dbReference>
<dbReference type="InterPro" id="IPR029063">
    <property type="entry name" value="SAM-dependent_MTases_sf"/>
</dbReference>
<dbReference type="GO" id="GO:0003677">
    <property type="term" value="F:DNA binding"/>
    <property type="evidence" value="ECO:0007669"/>
    <property type="project" value="InterPro"/>
</dbReference>
<dbReference type="GO" id="GO:0008170">
    <property type="term" value="F:N-methyltransferase activity"/>
    <property type="evidence" value="ECO:0007669"/>
    <property type="project" value="InterPro"/>
</dbReference>
<dbReference type="InterPro" id="IPR003356">
    <property type="entry name" value="DNA_methylase_A-5"/>
</dbReference>
<proteinExistence type="inferred from homology"/>
<dbReference type="Gene3D" id="3.40.50.150">
    <property type="entry name" value="Vaccinia Virus protein VP39"/>
    <property type="match status" value="1"/>
</dbReference>
<sequence>MYIQLVSNPSFIDSLNLQLFNRDDYKVMYLCQRYISFLTAHQEDCLSEAIIFDKPYQLLRENYSDDELRLHGVFFSGREVAKQLLSCIQKYDYQHQVMDPCCGAGDLLLAYAVKLPPLADPKTTILEWAKILHGNDSNADFVNITKLRLVLLANYILIPSITIQEVISTWEQYIFPFLTVGNALDINTPDIDIVLLNPPYQQIVVNKIYSWGKGKISMAAVFIYEFYYKYPKAIIAAILPDVIRSGSRYIKLRQDLSMFPWKCAQIYGRFDKRTDVDVFTISNNSKIFFQNNKNIKKNTKTIASYFFVHVGSVVPHRDPIKGPSHFFLTAKNLPSKGEVTSFTETRKSLRTPHKGPFLVMRRTSSPTDKVRCATTIINSAEDFFIENHLIVLIPKNGKLETCRAAYNFLVSQQCNTIVNKMIRCRHLTTSAISNLPYIEEKE</sequence>
<organism evidence="3 4">
    <name type="scientific">Akkermansia muciniphila</name>
    <dbReference type="NCBI Taxonomy" id="239935"/>
    <lineage>
        <taxon>Bacteria</taxon>
        <taxon>Pseudomonadati</taxon>
        <taxon>Verrucomicrobiota</taxon>
        <taxon>Verrucomicrobiia</taxon>
        <taxon>Verrucomicrobiales</taxon>
        <taxon>Akkermansiaceae</taxon>
        <taxon>Akkermansia</taxon>
    </lineage>
</organism>
<accession>A0AAP8NL85</accession>
<dbReference type="AlphaFoldDB" id="A0AAP8NL85"/>
<name>A0AAP8NL85_9BACT</name>
<gene>
    <name evidence="3" type="ORF">CXU09_07280</name>
</gene>